<dbReference type="EMBL" id="JHEH01000001">
    <property type="protein sequence ID" value="KEP71627.1"/>
    <property type="molecule type" value="Genomic_DNA"/>
</dbReference>
<name>A0A074UAA1_9RHOB</name>
<dbReference type="STRING" id="1185766.SAMN05216224_105175"/>
<dbReference type="eggNOG" id="COG4102">
    <property type="taxonomic scope" value="Bacteria"/>
</dbReference>
<dbReference type="Pfam" id="PF07394">
    <property type="entry name" value="DUF1501"/>
    <property type="match status" value="1"/>
</dbReference>
<feature type="chain" id="PRO_5001700427" evidence="1">
    <location>
        <begin position="30"/>
        <end position="395"/>
    </location>
</feature>
<keyword evidence="1" id="KW-0732">Signal</keyword>
<dbReference type="InterPro" id="IPR010869">
    <property type="entry name" value="DUF1501"/>
</dbReference>
<dbReference type="AlphaFoldDB" id="A0A074UAA1"/>
<reference evidence="2 3" key="1">
    <citation type="submission" date="2014-03" db="EMBL/GenBank/DDBJ databases">
        <title>The draft genome sequence of Thioclava dalianensis DLFJ1-1.</title>
        <authorList>
            <person name="Lai Q."/>
            <person name="Shao Z."/>
        </authorList>
    </citation>
    <scope>NUCLEOTIDE SEQUENCE [LARGE SCALE GENOMIC DNA]</scope>
    <source>
        <strain evidence="2 3">DLFJ1-1</strain>
    </source>
</reference>
<proteinExistence type="predicted"/>
<accession>A0A074UAA1</accession>
<evidence type="ECO:0000313" key="2">
    <source>
        <dbReference type="EMBL" id="KEP71627.1"/>
    </source>
</evidence>
<dbReference type="PANTHER" id="PTHR43737:SF1">
    <property type="entry name" value="DUF1501 DOMAIN-CONTAINING PROTEIN"/>
    <property type="match status" value="1"/>
</dbReference>
<dbReference type="InterPro" id="IPR006311">
    <property type="entry name" value="TAT_signal"/>
</dbReference>
<evidence type="ECO:0000256" key="1">
    <source>
        <dbReference type="SAM" id="SignalP"/>
    </source>
</evidence>
<dbReference type="PANTHER" id="PTHR43737">
    <property type="entry name" value="BLL7424 PROTEIN"/>
    <property type="match status" value="1"/>
</dbReference>
<evidence type="ECO:0000313" key="3">
    <source>
        <dbReference type="Proteomes" id="UP000027725"/>
    </source>
</evidence>
<feature type="signal peptide" evidence="1">
    <location>
        <begin position="1"/>
        <end position="29"/>
    </location>
</feature>
<comment type="caution">
    <text evidence="2">The sequence shown here is derived from an EMBL/GenBank/DDBJ whole genome shotgun (WGS) entry which is preliminary data.</text>
</comment>
<dbReference type="Proteomes" id="UP000027725">
    <property type="component" value="Unassembled WGS sequence"/>
</dbReference>
<protein>
    <submittedName>
        <fullName evidence="2">Twin-arginine translocation pathway signal</fullName>
    </submittedName>
</protein>
<gene>
    <name evidence="2" type="ORF">DL1_01055</name>
</gene>
<organism evidence="2 3">
    <name type="scientific">Thioclava dalianensis</name>
    <dbReference type="NCBI Taxonomy" id="1185766"/>
    <lineage>
        <taxon>Bacteria</taxon>
        <taxon>Pseudomonadati</taxon>
        <taxon>Pseudomonadota</taxon>
        <taxon>Alphaproteobacteria</taxon>
        <taxon>Rhodobacterales</taxon>
        <taxon>Paracoccaceae</taxon>
        <taxon>Thioclava</taxon>
    </lineage>
</organism>
<dbReference type="PROSITE" id="PS51318">
    <property type="entry name" value="TAT"/>
    <property type="match status" value="1"/>
</dbReference>
<keyword evidence="3" id="KW-1185">Reference proteome</keyword>
<sequence>MSRRLFLRGSALIGCSAAAWPMMSPVTFAAAPGDERLVVIILRGAMDGLDVVRPIGDPDYARYRKDSLTGGETGPALTDFYALHPALSDLMPLWHARELGFAHAVATPYRDKRSHFDGQDILEAGTGLDVPQPQVRDGWLNRMLQAVPDLHSNTAYAVGRDEMKVIEGAAPVMSWAPNTQLRLSDQSQRLLEQVYAEDPLFHAASQEAIAISAKLESEKSGRSMRMSAAPKSEGAQLGAFTAGRLREETRIASFSLSGWDTHHNQRSVLSGRLRELSATLLALKSGLGPVWGKTTVLAMTEFGRTARENGTTGTDHGTGGALIMAGGAIKGGKVYGRWPGLSDANLFEQRDLMPTADVRAYAAWAMRGMFGFDKTLLETKVFPRLDMGNDPRIIA</sequence>